<name>E1IDN9_9CHLR</name>
<dbReference type="PANTHER" id="PTHR34139:SF1">
    <property type="entry name" value="RNASE MJ1380-RELATED"/>
    <property type="match status" value="1"/>
</dbReference>
<gene>
    <name evidence="6" type="ORF">OSCT_1440</name>
</gene>
<dbReference type="GO" id="GO:0004540">
    <property type="term" value="F:RNA nuclease activity"/>
    <property type="evidence" value="ECO:0007669"/>
    <property type="project" value="InterPro"/>
</dbReference>
<dbReference type="STRING" id="765420.OSCT_1440"/>
<dbReference type="InterPro" id="IPR051813">
    <property type="entry name" value="HepT_RNase_toxin"/>
</dbReference>
<evidence type="ECO:0000256" key="5">
    <source>
        <dbReference type="ARBA" id="ARBA00022801"/>
    </source>
</evidence>
<evidence type="ECO:0000256" key="2">
    <source>
        <dbReference type="ARBA" id="ARBA00022649"/>
    </source>
</evidence>
<evidence type="ECO:0000256" key="4">
    <source>
        <dbReference type="ARBA" id="ARBA00022741"/>
    </source>
</evidence>
<keyword evidence="3" id="KW-0540">Nuclease</keyword>
<dbReference type="GO" id="GO:0110001">
    <property type="term" value="C:toxin-antitoxin complex"/>
    <property type="evidence" value="ECO:0007669"/>
    <property type="project" value="InterPro"/>
</dbReference>
<protein>
    <submittedName>
        <fullName evidence="6">Nucleotidyltransferase</fullName>
    </submittedName>
</protein>
<evidence type="ECO:0000256" key="1">
    <source>
        <dbReference type="ARBA" id="ARBA00022553"/>
    </source>
</evidence>
<comment type="caution">
    <text evidence="6">The sequence shown here is derived from an EMBL/GenBank/DDBJ whole genome shotgun (WGS) entry which is preliminary data.</text>
</comment>
<organism evidence="6 7">
    <name type="scientific">Oscillochloris trichoides DG-6</name>
    <dbReference type="NCBI Taxonomy" id="765420"/>
    <lineage>
        <taxon>Bacteria</taxon>
        <taxon>Bacillati</taxon>
        <taxon>Chloroflexota</taxon>
        <taxon>Chloroflexia</taxon>
        <taxon>Chloroflexales</taxon>
        <taxon>Chloroflexineae</taxon>
        <taxon>Oscillochloridaceae</taxon>
        <taxon>Oscillochloris</taxon>
    </lineage>
</organism>
<dbReference type="GO" id="GO:0016740">
    <property type="term" value="F:transferase activity"/>
    <property type="evidence" value="ECO:0007669"/>
    <property type="project" value="UniProtKB-KW"/>
</dbReference>
<dbReference type="Pfam" id="PF01934">
    <property type="entry name" value="HepT-like"/>
    <property type="match status" value="1"/>
</dbReference>
<keyword evidence="2" id="KW-1277">Toxin-antitoxin system</keyword>
<dbReference type="PANTHER" id="PTHR34139">
    <property type="entry name" value="UPF0331 PROTEIN MJ0127"/>
    <property type="match status" value="1"/>
</dbReference>
<keyword evidence="4" id="KW-0547">Nucleotide-binding</keyword>
<dbReference type="InterPro" id="IPR008201">
    <property type="entry name" value="HepT-like"/>
</dbReference>
<dbReference type="eggNOG" id="COG2361">
    <property type="taxonomic scope" value="Bacteria"/>
</dbReference>
<keyword evidence="5" id="KW-0378">Hydrolase</keyword>
<dbReference type="AlphaFoldDB" id="E1IDN9"/>
<dbReference type="EMBL" id="ADVR01000042">
    <property type="protein sequence ID" value="EFO80747.1"/>
    <property type="molecule type" value="Genomic_DNA"/>
</dbReference>
<keyword evidence="7" id="KW-1185">Reference proteome</keyword>
<dbReference type="Proteomes" id="UP000054010">
    <property type="component" value="Unassembled WGS sequence"/>
</dbReference>
<evidence type="ECO:0000256" key="3">
    <source>
        <dbReference type="ARBA" id="ARBA00022722"/>
    </source>
</evidence>
<proteinExistence type="predicted"/>
<evidence type="ECO:0000313" key="7">
    <source>
        <dbReference type="Proteomes" id="UP000054010"/>
    </source>
</evidence>
<sequence>MTTIERYITDVDEETFFRESLIQDGVIRQMMIIGEAVKQLTPATRQQAPHITWSAIAGMRDKLIHHYFGIDLSQVWLTTKDDLPMLKIAVTTILAKR</sequence>
<dbReference type="GO" id="GO:0000166">
    <property type="term" value="F:nucleotide binding"/>
    <property type="evidence" value="ECO:0007669"/>
    <property type="project" value="UniProtKB-KW"/>
</dbReference>
<evidence type="ECO:0000313" key="6">
    <source>
        <dbReference type="EMBL" id="EFO80747.1"/>
    </source>
</evidence>
<dbReference type="HOGENOM" id="CLU_142825_5_0_0"/>
<reference evidence="6 7" key="1">
    <citation type="journal article" date="2011" name="J. Bacteriol.">
        <title>Draft genome sequence of the anoxygenic filamentous phototrophic bacterium Oscillochloris trichoides subsp. DG-6.</title>
        <authorList>
            <person name="Kuznetsov B.B."/>
            <person name="Ivanovsky R.N."/>
            <person name="Keppen O.I."/>
            <person name="Sukhacheva M.V."/>
            <person name="Bumazhkin B.K."/>
            <person name="Patutina E.O."/>
            <person name="Beletsky A.V."/>
            <person name="Mardanov A.V."/>
            <person name="Baslerov R.V."/>
            <person name="Panteleeva A.N."/>
            <person name="Kolganova T.V."/>
            <person name="Ravin N.V."/>
            <person name="Skryabin K.G."/>
        </authorList>
    </citation>
    <scope>NUCLEOTIDE SEQUENCE [LARGE SCALE GENOMIC DNA]</scope>
    <source>
        <strain evidence="6 7">DG-6</strain>
    </source>
</reference>
<dbReference type="GO" id="GO:0016787">
    <property type="term" value="F:hydrolase activity"/>
    <property type="evidence" value="ECO:0007669"/>
    <property type="project" value="UniProtKB-KW"/>
</dbReference>
<keyword evidence="1" id="KW-0597">Phosphoprotein</keyword>
<accession>E1IDN9</accession>